<organism evidence="1 2">
    <name type="scientific">Racocetra persica</name>
    <dbReference type="NCBI Taxonomy" id="160502"/>
    <lineage>
        <taxon>Eukaryota</taxon>
        <taxon>Fungi</taxon>
        <taxon>Fungi incertae sedis</taxon>
        <taxon>Mucoromycota</taxon>
        <taxon>Glomeromycotina</taxon>
        <taxon>Glomeromycetes</taxon>
        <taxon>Diversisporales</taxon>
        <taxon>Gigasporaceae</taxon>
        <taxon>Racocetra</taxon>
    </lineage>
</organism>
<sequence>MSKYSLSEPATIFTTDGEFEFNPSSLNFENYLSSPASEEAEATTSSEATPTSPRTSSPQDTSTSPTSISPNQPSRNSKQNFLSLFKKKDTSNSINTNPTTRPITALPQQSLVNANSLAHDCNLDTTENTVQNIDDLETNHKVSQSTIGSVSVPDLPALNTNALDDEYNAMIKHQASDIGNRASDGTHGLVNDFSGGRTPSVSSKKHKKRKNSIVSEKTFKEDFGFR</sequence>
<dbReference type="Proteomes" id="UP000789920">
    <property type="component" value="Unassembled WGS sequence"/>
</dbReference>
<evidence type="ECO:0000313" key="1">
    <source>
        <dbReference type="EMBL" id="CAG8664953.1"/>
    </source>
</evidence>
<gene>
    <name evidence="1" type="ORF">RPERSI_LOCUS8428</name>
</gene>
<proteinExistence type="predicted"/>
<protein>
    <submittedName>
        <fullName evidence="1">11449_t:CDS:1</fullName>
    </submittedName>
</protein>
<keyword evidence="2" id="KW-1185">Reference proteome</keyword>
<accession>A0ACA9NMI6</accession>
<comment type="caution">
    <text evidence="1">The sequence shown here is derived from an EMBL/GenBank/DDBJ whole genome shotgun (WGS) entry which is preliminary data.</text>
</comment>
<dbReference type="EMBL" id="CAJVQC010015238">
    <property type="protein sequence ID" value="CAG8664953.1"/>
    <property type="molecule type" value="Genomic_DNA"/>
</dbReference>
<feature type="non-terminal residue" evidence="1">
    <location>
        <position position="226"/>
    </location>
</feature>
<reference evidence="1" key="1">
    <citation type="submission" date="2021-06" db="EMBL/GenBank/DDBJ databases">
        <authorList>
            <person name="Kallberg Y."/>
            <person name="Tangrot J."/>
            <person name="Rosling A."/>
        </authorList>
    </citation>
    <scope>NUCLEOTIDE SEQUENCE</scope>
    <source>
        <strain evidence="1">MA461A</strain>
    </source>
</reference>
<name>A0ACA9NMI6_9GLOM</name>
<evidence type="ECO:0000313" key="2">
    <source>
        <dbReference type="Proteomes" id="UP000789920"/>
    </source>
</evidence>